<sequence>MRNKVLVKIRGDSGSGAPERRKARLAYKMWSDWSLSDRSPPQGNVTEELQLVGLFVQEFSEISQGADSERLFG</sequence>
<proteinExistence type="predicted"/>
<organism evidence="1 2">
    <name type="scientific">Knipowitschia caucasica</name>
    <name type="common">Caucasian dwarf goby</name>
    <name type="synonym">Pomatoschistus caucasicus</name>
    <dbReference type="NCBI Taxonomy" id="637954"/>
    <lineage>
        <taxon>Eukaryota</taxon>
        <taxon>Metazoa</taxon>
        <taxon>Chordata</taxon>
        <taxon>Craniata</taxon>
        <taxon>Vertebrata</taxon>
        <taxon>Euteleostomi</taxon>
        <taxon>Actinopterygii</taxon>
        <taxon>Neopterygii</taxon>
        <taxon>Teleostei</taxon>
        <taxon>Neoteleostei</taxon>
        <taxon>Acanthomorphata</taxon>
        <taxon>Gobiaria</taxon>
        <taxon>Gobiiformes</taxon>
        <taxon>Gobioidei</taxon>
        <taxon>Gobiidae</taxon>
        <taxon>Gobiinae</taxon>
        <taxon>Knipowitschia</taxon>
    </lineage>
</organism>
<gene>
    <name evidence="1" type="ORF">KC01_LOCUS33750</name>
</gene>
<dbReference type="AlphaFoldDB" id="A0AAV2M006"/>
<accession>A0AAV2M006</accession>
<dbReference type="Proteomes" id="UP001497482">
    <property type="component" value="Chromosome 5"/>
</dbReference>
<dbReference type="EMBL" id="OZ035827">
    <property type="protein sequence ID" value="CAL1606606.1"/>
    <property type="molecule type" value="Genomic_DNA"/>
</dbReference>
<evidence type="ECO:0000313" key="1">
    <source>
        <dbReference type="EMBL" id="CAL1606606.1"/>
    </source>
</evidence>
<evidence type="ECO:0000313" key="2">
    <source>
        <dbReference type="Proteomes" id="UP001497482"/>
    </source>
</evidence>
<keyword evidence="2" id="KW-1185">Reference proteome</keyword>
<protein>
    <submittedName>
        <fullName evidence="1">Uncharacterized protein</fullName>
    </submittedName>
</protein>
<reference evidence="1 2" key="1">
    <citation type="submission" date="2024-04" db="EMBL/GenBank/DDBJ databases">
        <authorList>
            <person name="Waldvogel A.-M."/>
            <person name="Schoenle A."/>
        </authorList>
    </citation>
    <scope>NUCLEOTIDE SEQUENCE [LARGE SCALE GENOMIC DNA]</scope>
</reference>
<name>A0AAV2M006_KNICA</name>